<comment type="caution">
    <text evidence="1">The sequence shown here is derived from an EMBL/GenBank/DDBJ whole genome shotgun (WGS) entry which is preliminary data.</text>
</comment>
<proteinExistence type="predicted"/>
<protein>
    <submittedName>
        <fullName evidence="1">Uncharacterized protein</fullName>
    </submittedName>
</protein>
<sequence>MQVDNLTKPALWVNIGVFFAVLVVKLIWQRTKHLRVFNNRQRTVGDPTVSNMRIKGFEKYRIRMGLKKMDQENWLTIDKDDMALQAIRNGLFETEKEKKVQCLPEARNACQEALEEVCGFLCRRHPTMFEISSSGTESRIKNKVTGEEYCLEKWNSSITPLEVAARLGMDDLTIILKNEEGGHYMAATASCFQIGWSANERVGDTIAQMHGPVPQWEKEIGYAVNNPMERASYFIQVSYPEQSLSQILFQPEGIVHKDVEPRPEHIIVRKERQTFRRLSKSGGILFGVKTSLTYLPDLPLDELQNMVKEINSWPEDMARYKGRDHWGHIVLGHCKRREEGHKS</sequence>
<organism evidence="1">
    <name type="scientific">Ophidiomyces ophidiicola</name>
    <dbReference type="NCBI Taxonomy" id="1387563"/>
    <lineage>
        <taxon>Eukaryota</taxon>
        <taxon>Fungi</taxon>
        <taxon>Dikarya</taxon>
        <taxon>Ascomycota</taxon>
        <taxon>Pezizomycotina</taxon>
        <taxon>Eurotiomycetes</taxon>
        <taxon>Eurotiomycetidae</taxon>
        <taxon>Onygenales</taxon>
        <taxon>Onygenaceae</taxon>
        <taxon>Ophidiomyces</taxon>
    </lineage>
</organism>
<reference evidence="1" key="1">
    <citation type="journal article" date="2022" name="bioRxiv">
        <title>Population genetic analysis of Ophidiomyces ophidiicola, the causative agent of snake fungal disease, indicates recent introductions to the USA.</title>
        <authorList>
            <person name="Ladner J.T."/>
            <person name="Palmer J.M."/>
            <person name="Ettinger C.L."/>
            <person name="Stajich J.E."/>
            <person name="Farrell T.M."/>
            <person name="Glorioso B.M."/>
            <person name="Lawson B."/>
            <person name="Price S.J."/>
            <person name="Stengle A.G."/>
            <person name="Grear D.A."/>
            <person name="Lorch J.M."/>
        </authorList>
    </citation>
    <scope>NUCLEOTIDE SEQUENCE</scope>
    <source>
        <strain evidence="1">NWHC 24266-5</strain>
    </source>
</reference>
<dbReference type="EMBL" id="JALBCA010000091">
    <property type="protein sequence ID" value="KAI2383411.1"/>
    <property type="molecule type" value="Genomic_DNA"/>
</dbReference>
<name>A0ACB8UR16_9EURO</name>
<gene>
    <name evidence="1" type="ORF">LOY88_005305</name>
</gene>
<evidence type="ECO:0000313" key="1">
    <source>
        <dbReference type="EMBL" id="KAI2383411.1"/>
    </source>
</evidence>
<accession>A0ACB8UR16</accession>